<organism evidence="2 3">
    <name type="scientific">Rugosimonospora acidiphila</name>
    <dbReference type="NCBI Taxonomy" id="556531"/>
    <lineage>
        <taxon>Bacteria</taxon>
        <taxon>Bacillati</taxon>
        <taxon>Actinomycetota</taxon>
        <taxon>Actinomycetes</taxon>
        <taxon>Micromonosporales</taxon>
        <taxon>Micromonosporaceae</taxon>
        <taxon>Rugosimonospora</taxon>
    </lineage>
</organism>
<reference evidence="3" key="1">
    <citation type="journal article" date="2019" name="Int. J. Syst. Evol. Microbiol.">
        <title>The Global Catalogue of Microorganisms (GCM) 10K type strain sequencing project: providing services to taxonomists for standard genome sequencing and annotation.</title>
        <authorList>
            <consortium name="The Broad Institute Genomics Platform"/>
            <consortium name="The Broad Institute Genome Sequencing Center for Infectious Disease"/>
            <person name="Wu L."/>
            <person name="Ma J."/>
        </authorList>
    </citation>
    <scope>NUCLEOTIDE SEQUENCE [LARGE SCALE GENOMIC DNA]</scope>
    <source>
        <strain evidence="3">JCM 18304</strain>
    </source>
</reference>
<evidence type="ECO:0000259" key="1">
    <source>
        <dbReference type="Pfam" id="PF12158"/>
    </source>
</evidence>
<protein>
    <recommendedName>
        <fullName evidence="1">DUF3592 domain-containing protein</fullName>
    </recommendedName>
</protein>
<dbReference type="Proteomes" id="UP001501570">
    <property type="component" value="Unassembled WGS sequence"/>
</dbReference>
<evidence type="ECO:0000313" key="3">
    <source>
        <dbReference type="Proteomes" id="UP001501570"/>
    </source>
</evidence>
<keyword evidence="3" id="KW-1185">Reference proteome</keyword>
<sequence>MSLWRNLTGQTLRDPVEGTFSVTDTTVTVDNDGARHVRYSGVLSGDGIPAAAVQVSRTFRPGVDSPSEGDKLLATIDRARPSRYVIAWPAQEDRAIKAIRDKMHAEQVAAAVRLGLAPSMVPAQTGPAPSFRDLANEELERRYGRHPLPDGNRPVTLAEAEQLRVTGQRATATITGIDYLSVPAKALPNPEATLANVALRVRRPDGTEYATTARFGFRSAVRRTQIGFAGAQVPVRIDPNDPARVCLDAAALPPDS</sequence>
<dbReference type="EMBL" id="BAABJQ010000032">
    <property type="protein sequence ID" value="GAA5198274.1"/>
    <property type="molecule type" value="Genomic_DNA"/>
</dbReference>
<evidence type="ECO:0000313" key="2">
    <source>
        <dbReference type="EMBL" id="GAA5198274.1"/>
    </source>
</evidence>
<accession>A0ABP9SNJ0</accession>
<dbReference type="Pfam" id="PF12158">
    <property type="entry name" value="DUF3592"/>
    <property type="match status" value="1"/>
</dbReference>
<gene>
    <name evidence="2" type="ORF">GCM10023322_71270</name>
</gene>
<proteinExistence type="predicted"/>
<feature type="domain" description="DUF3592" evidence="1">
    <location>
        <begin position="204"/>
        <end position="249"/>
    </location>
</feature>
<dbReference type="InterPro" id="IPR021994">
    <property type="entry name" value="DUF3592"/>
</dbReference>
<name>A0ABP9SNJ0_9ACTN</name>
<comment type="caution">
    <text evidence="2">The sequence shown here is derived from an EMBL/GenBank/DDBJ whole genome shotgun (WGS) entry which is preliminary data.</text>
</comment>